<dbReference type="Pfam" id="PF19746">
    <property type="entry name" value="DUF6233"/>
    <property type="match status" value="1"/>
</dbReference>
<evidence type="ECO:0000256" key="1">
    <source>
        <dbReference type="SAM" id="MobiDB-lite"/>
    </source>
</evidence>
<dbReference type="EMBL" id="CP034279">
    <property type="protein sequence ID" value="QGV82192.1"/>
    <property type="molecule type" value="Genomic_DNA"/>
</dbReference>
<protein>
    <submittedName>
        <fullName evidence="2">Uncharacterized protein</fullName>
    </submittedName>
</protein>
<dbReference type="OrthoDB" id="4220183at2"/>
<organism evidence="2 3">
    <name type="scientific">Streptomyces ficellus</name>
    <dbReference type="NCBI Taxonomy" id="1977088"/>
    <lineage>
        <taxon>Bacteria</taxon>
        <taxon>Bacillati</taxon>
        <taxon>Actinomycetota</taxon>
        <taxon>Actinomycetes</taxon>
        <taxon>Kitasatosporales</taxon>
        <taxon>Streptomycetaceae</taxon>
        <taxon>Streptomyces</taxon>
    </lineage>
</organism>
<evidence type="ECO:0000313" key="3">
    <source>
        <dbReference type="Proteomes" id="UP000422572"/>
    </source>
</evidence>
<reference evidence="2 3" key="1">
    <citation type="submission" date="2018-12" db="EMBL/GenBank/DDBJ databases">
        <title>Complete genome sequence of Streptomyces ficellus NRRL8067, the producer of ficellomycin, feldamycin and nojirimycin.</title>
        <authorList>
            <person name="Zhang H."/>
            <person name="Yue R."/>
            <person name="Liu Y."/>
            <person name="Li M."/>
            <person name="Mu H."/>
            <person name="Zhang J."/>
        </authorList>
    </citation>
    <scope>NUCLEOTIDE SEQUENCE [LARGE SCALE GENOMIC DNA]</scope>
    <source>
        <strain evidence="2 3">NRRL 8067</strain>
    </source>
</reference>
<gene>
    <name evidence="2" type="ORF">EIZ62_30990</name>
</gene>
<dbReference type="AlphaFoldDB" id="A0A6I6FPB0"/>
<proteinExistence type="predicted"/>
<feature type="region of interest" description="Disordered" evidence="1">
    <location>
        <begin position="35"/>
        <end position="57"/>
    </location>
</feature>
<sequence>MSESLPPPYPPDDERLADLETYLTVQLMYVRSQRASRARQREIQQRTAPPAPPPYRIQRSLDAGRTPVRVHLGTCVLAGRGAAGVSPEAARQALAGHVEACAVCRPDTELGMIEG</sequence>
<dbReference type="RefSeq" id="WP_156695930.1">
    <property type="nucleotide sequence ID" value="NZ_CP034279.1"/>
</dbReference>
<keyword evidence="3" id="KW-1185">Reference proteome</keyword>
<dbReference type="InterPro" id="IPR046200">
    <property type="entry name" value="DUF6233"/>
</dbReference>
<dbReference type="Proteomes" id="UP000422572">
    <property type="component" value="Chromosome"/>
</dbReference>
<name>A0A6I6FPB0_9ACTN</name>
<dbReference type="KEGG" id="sfic:EIZ62_30990"/>
<accession>A0A6I6FPB0</accession>
<evidence type="ECO:0000313" key="2">
    <source>
        <dbReference type="EMBL" id="QGV82192.1"/>
    </source>
</evidence>